<dbReference type="RefSeq" id="WP_075906758.1">
    <property type="nucleotide sequence ID" value="NZ_MKZS01000002.1"/>
</dbReference>
<gene>
    <name evidence="2" type="ORF">BJP37_32265</name>
    <name evidence="3" type="ORF">BJP37_32280</name>
</gene>
<accession>A0A1U7MVA4</accession>
<evidence type="ECO:0000313" key="3">
    <source>
        <dbReference type="EMBL" id="OLT56105.1"/>
    </source>
</evidence>
<keyword evidence="4" id="KW-1185">Reference proteome</keyword>
<dbReference type="Proteomes" id="UP000186657">
    <property type="component" value="Unassembled WGS sequence"/>
</dbReference>
<dbReference type="AlphaFoldDB" id="A0A1U7MVA4"/>
<comment type="caution">
    <text evidence="2">The sequence shown here is derived from an EMBL/GenBank/DDBJ whole genome shotgun (WGS) entry which is preliminary data.</text>
</comment>
<evidence type="ECO:0000313" key="4">
    <source>
        <dbReference type="Proteomes" id="UP000186657"/>
    </source>
</evidence>
<dbReference type="EMBL" id="MKZS01000002">
    <property type="protein sequence ID" value="OLT56102.1"/>
    <property type="molecule type" value="Genomic_DNA"/>
</dbReference>
<reference evidence="2 4" key="1">
    <citation type="submission" date="2016-10" db="EMBL/GenBank/DDBJ databases">
        <title>Comparative genomics uncovers the prolific and rare metabolic potential of the cyanobacterial genus Moorea.</title>
        <authorList>
            <person name="Leao T."/>
            <person name="Castelao G."/>
            <person name="Korobeynikov A."/>
            <person name="Monroe E.A."/>
            <person name="Podell S."/>
            <person name="Glukhov E."/>
            <person name="Allen E."/>
            <person name="Gerwick W.H."/>
            <person name="Gerwick L."/>
        </authorList>
    </citation>
    <scope>NUCLEOTIDE SEQUENCE [LARGE SCALE GENOMIC DNA]</scope>
    <source>
        <strain evidence="2 4">PNG5-198</strain>
    </source>
</reference>
<evidence type="ECO:0000256" key="1">
    <source>
        <dbReference type="SAM" id="SignalP"/>
    </source>
</evidence>
<name>A0A1U7MVA4_9CYAN</name>
<keyword evidence="1" id="KW-0732">Signal</keyword>
<sequence length="251" mass="27603">MKRFIKLASLAFAISSLAVCLAVFAQQPINSVNSLPVSPDLELRQANVTYLSDLDLLVFEEQVKGTIGNTLPNAAGQLDTAPVMGYVFPTTLKPEDVGFNSTEGIVALAATSHPDFDDTPLWDEDNNNNYGDDGKIFHTHWVVLTPDERVPGGLSVKEFEKEDDSVVLPPTNPGMQMYMDSPGFCVVSKNNSLKILVPAERVNHNIKFKFDGVTAYMEVNTSDSERPLLGVYQVYSVRSGDLSLPYSIQQR</sequence>
<organism evidence="2 4">
    <name type="scientific">Moorena bouillonii PNG</name>
    <dbReference type="NCBI Taxonomy" id="568701"/>
    <lineage>
        <taxon>Bacteria</taxon>
        <taxon>Bacillati</taxon>
        <taxon>Cyanobacteriota</taxon>
        <taxon>Cyanophyceae</taxon>
        <taxon>Coleofasciculales</taxon>
        <taxon>Coleofasciculaceae</taxon>
        <taxon>Moorena</taxon>
    </lineage>
</organism>
<feature type="chain" id="PRO_5011902119" evidence="1">
    <location>
        <begin position="26"/>
        <end position="251"/>
    </location>
</feature>
<proteinExistence type="predicted"/>
<dbReference type="EMBL" id="MKZS01000002">
    <property type="protein sequence ID" value="OLT56105.1"/>
    <property type="molecule type" value="Genomic_DNA"/>
</dbReference>
<feature type="signal peptide" evidence="1">
    <location>
        <begin position="1"/>
        <end position="25"/>
    </location>
</feature>
<protein>
    <submittedName>
        <fullName evidence="2">Uncharacterized protein</fullName>
    </submittedName>
</protein>
<evidence type="ECO:0000313" key="2">
    <source>
        <dbReference type="EMBL" id="OLT56102.1"/>
    </source>
</evidence>